<gene>
    <name evidence="2" type="ORF">H8D96_21830</name>
</gene>
<feature type="domain" description="Aspartate/glutamate/uridylate kinase" evidence="1">
    <location>
        <begin position="2"/>
        <end position="71"/>
    </location>
</feature>
<dbReference type="Proteomes" id="UP000605201">
    <property type="component" value="Unassembled WGS sequence"/>
</dbReference>
<proteinExistence type="predicted"/>
<dbReference type="AlphaFoldDB" id="A0A8J6TRV4"/>
<name>A0A8J6TRV4_9BACT</name>
<protein>
    <submittedName>
        <fullName evidence="2">UMP kinase</fullName>
    </submittedName>
</protein>
<keyword evidence="2" id="KW-0808">Transferase</keyword>
<dbReference type="InterPro" id="IPR036393">
    <property type="entry name" value="AceGlu_kinase-like_sf"/>
</dbReference>
<sequence>FGAVRVINMSNIDYVYSADPKKDPNAERLTEISWSEFRKLVGNEWDPGLNMPFDPIASREGEELGLEVIIIGNDVDNLEKLLRGEPFRGTTIT</sequence>
<evidence type="ECO:0000313" key="2">
    <source>
        <dbReference type="EMBL" id="MBC8434558.1"/>
    </source>
</evidence>
<dbReference type="Gene3D" id="3.40.1160.10">
    <property type="entry name" value="Acetylglutamate kinase-like"/>
    <property type="match status" value="1"/>
</dbReference>
<comment type="caution">
    <text evidence="2">The sequence shown here is derived from an EMBL/GenBank/DDBJ whole genome shotgun (WGS) entry which is preliminary data.</text>
</comment>
<reference evidence="2 3" key="1">
    <citation type="submission" date="2020-08" db="EMBL/GenBank/DDBJ databases">
        <title>Bridging the membrane lipid divide: bacteria of the FCB group superphylum have the potential to synthesize archaeal ether lipids.</title>
        <authorList>
            <person name="Villanueva L."/>
            <person name="Von Meijenfeldt F.A.B."/>
            <person name="Westbye A.B."/>
            <person name="Yadav S."/>
            <person name="Hopmans E.C."/>
            <person name="Dutilh B.E."/>
            <person name="Sinninghe Damste J.S."/>
        </authorList>
    </citation>
    <scope>NUCLEOTIDE SEQUENCE [LARGE SCALE GENOMIC DNA]</scope>
    <source>
        <strain evidence="2">NIOZ-UU17</strain>
    </source>
</reference>
<accession>A0A8J6TRV4</accession>
<dbReference type="InterPro" id="IPR001048">
    <property type="entry name" value="Asp/Glu/Uridylate_kinase"/>
</dbReference>
<organism evidence="2 3">
    <name type="scientific">Candidatus Desulfatibia vada</name>
    <dbReference type="NCBI Taxonomy" id="2841696"/>
    <lineage>
        <taxon>Bacteria</taxon>
        <taxon>Pseudomonadati</taxon>
        <taxon>Thermodesulfobacteriota</taxon>
        <taxon>Desulfobacteria</taxon>
        <taxon>Desulfobacterales</taxon>
        <taxon>Desulfobacterales incertae sedis</taxon>
        <taxon>Candidatus Desulfatibia</taxon>
    </lineage>
</organism>
<evidence type="ECO:0000259" key="1">
    <source>
        <dbReference type="Pfam" id="PF00696"/>
    </source>
</evidence>
<feature type="non-terminal residue" evidence="2">
    <location>
        <position position="1"/>
    </location>
</feature>
<dbReference type="GO" id="GO:0016301">
    <property type="term" value="F:kinase activity"/>
    <property type="evidence" value="ECO:0007669"/>
    <property type="project" value="UniProtKB-KW"/>
</dbReference>
<dbReference type="SUPFAM" id="SSF53633">
    <property type="entry name" value="Carbamate kinase-like"/>
    <property type="match status" value="1"/>
</dbReference>
<keyword evidence="2" id="KW-0418">Kinase</keyword>
<dbReference type="EMBL" id="JACNIG010000460">
    <property type="protein sequence ID" value="MBC8434558.1"/>
    <property type="molecule type" value="Genomic_DNA"/>
</dbReference>
<dbReference type="Pfam" id="PF00696">
    <property type="entry name" value="AA_kinase"/>
    <property type="match status" value="1"/>
</dbReference>
<evidence type="ECO:0000313" key="3">
    <source>
        <dbReference type="Proteomes" id="UP000605201"/>
    </source>
</evidence>